<dbReference type="AlphaFoldDB" id="F9UIX5"/>
<evidence type="ECO:0000313" key="2">
    <source>
        <dbReference type="Proteomes" id="UP000005459"/>
    </source>
</evidence>
<keyword evidence="2" id="KW-1185">Reference proteome</keyword>
<dbReference type="Proteomes" id="UP000005459">
    <property type="component" value="Unassembled WGS sequence"/>
</dbReference>
<evidence type="ECO:0000313" key="1">
    <source>
        <dbReference type="EMBL" id="EGV15839.1"/>
    </source>
</evidence>
<organism evidence="1 2">
    <name type="scientific">Thiocapsa marina 5811</name>
    <dbReference type="NCBI Taxonomy" id="768671"/>
    <lineage>
        <taxon>Bacteria</taxon>
        <taxon>Pseudomonadati</taxon>
        <taxon>Pseudomonadota</taxon>
        <taxon>Gammaproteobacteria</taxon>
        <taxon>Chromatiales</taxon>
        <taxon>Chromatiaceae</taxon>
        <taxon>Thiocapsa</taxon>
    </lineage>
</organism>
<name>F9UIX5_9GAMM</name>
<dbReference type="EMBL" id="AFWV01000038">
    <property type="protein sequence ID" value="EGV15839.1"/>
    <property type="molecule type" value="Genomic_DNA"/>
</dbReference>
<proteinExistence type="predicted"/>
<dbReference type="PATRIC" id="fig|768671.3.peg.5124"/>
<dbReference type="eggNOG" id="COG2304">
    <property type="taxonomic scope" value="Bacteria"/>
</dbReference>
<protein>
    <submittedName>
        <fullName evidence="1">von Willebrand factor type A</fullName>
    </submittedName>
</protein>
<accession>F9UIX5</accession>
<gene>
    <name evidence="1" type="ORF">ThimaDRAFT_4878</name>
</gene>
<reference evidence="1 2" key="1">
    <citation type="submission" date="2011-06" db="EMBL/GenBank/DDBJ databases">
        <title>The draft genome of Thiocapsa marina 5811.</title>
        <authorList>
            <consortium name="US DOE Joint Genome Institute (JGI-PGF)"/>
            <person name="Lucas S."/>
            <person name="Han J."/>
            <person name="Cheng J.-F."/>
            <person name="Goodwin L."/>
            <person name="Pitluck S."/>
            <person name="Peters L."/>
            <person name="Land M.L."/>
            <person name="Hauser L."/>
            <person name="Vogl K."/>
            <person name="Liu Z."/>
            <person name="Imhoff J."/>
            <person name="Thiel V."/>
            <person name="Frigaard N.-U."/>
            <person name="Bryant D."/>
            <person name="Woyke T.J."/>
        </authorList>
    </citation>
    <scope>NUCLEOTIDE SEQUENCE [LARGE SCALE GENOMIC DNA]</scope>
    <source>
        <strain evidence="1 2">5811</strain>
    </source>
</reference>
<dbReference type="STRING" id="768671.ThimaDRAFT_4878"/>
<sequence length="130" mass="14688">MQMMLQKIVNASEQGMLKPEGFFDSLRSPAAQFGRDAARGTTKQATRLADLGLLGEYLDDLPYRSSIMDLTQEAWASWGPERQIELIRSLQRKVKQYGRYNDDWESWVNLAQTADGAGDSVYPVPLDDMP</sequence>